<dbReference type="AlphaFoldDB" id="A0A562PLN8"/>
<proteinExistence type="predicted"/>
<reference evidence="2 5" key="3">
    <citation type="submission" date="2019-12" db="EMBL/GenBank/DDBJ databases">
        <title>Draft Genome Sequences of Six Type Strains of the Genus Massilia.</title>
        <authorList>
            <person name="Miess H."/>
            <person name="Frediansyah A."/>
            <person name="Goeker M."/>
            <person name="Gross H."/>
        </authorList>
    </citation>
    <scope>NUCLEOTIDE SEQUENCE [LARGE SCALE GENOMIC DNA]</scope>
    <source>
        <strain evidence="2 5">DSM 26639</strain>
    </source>
</reference>
<dbReference type="SUPFAM" id="SSF81901">
    <property type="entry name" value="HCP-like"/>
    <property type="match status" value="1"/>
</dbReference>
<gene>
    <name evidence="2" type="ORF">GO485_19335</name>
    <name evidence="3" type="ORF">IP92_03676</name>
</gene>
<organism evidence="3 4">
    <name type="scientific">Pseudoduganella flava</name>
    <dbReference type="NCBI Taxonomy" id="871742"/>
    <lineage>
        <taxon>Bacteria</taxon>
        <taxon>Pseudomonadati</taxon>
        <taxon>Pseudomonadota</taxon>
        <taxon>Betaproteobacteria</taxon>
        <taxon>Burkholderiales</taxon>
        <taxon>Oxalobacteraceae</taxon>
        <taxon>Telluria group</taxon>
        <taxon>Pseudoduganella</taxon>
    </lineage>
</organism>
<name>A0A562PLN8_9BURK</name>
<dbReference type="EMBL" id="CP046904">
    <property type="protein sequence ID" value="QGZ43186.1"/>
    <property type="molecule type" value="Genomic_DNA"/>
</dbReference>
<dbReference type="PANTHER" id="PTHR11102">
    <property type="entry name" value="SEL-1-LIKE PROTEIN"/>
    <property type="match status" value="1"/>
</dbReference>
<dbReference type="Pfam" id="PF19933">
    <property type="entry name" value="DUF6396"/>
    <property type="match status" value="1"/>
</dbReference>
<sequence length="307" mass="34518">MHKHPQGLRRFSVTDPPPACARWKDHMPKHRDPSVFRLYIEARKLWRSKIEWQLTRDETQRILIDVQTAAEKGDWGAKALLAHFFREGLGPLPENQAQVPDADEAVAITRTAVAAGQPWGYYDLGVAHEHGYGGAVYDEDIAWSYYLRAAELGSPEAQMALAGAYGQARRFADEEHMLKCAFAQGHGPAAYTLAMRQEILGNHLEAARLFQEGVKFGHRESASSLWLLFANGYWSWKHEVERLKALGFHVDAQRASRYEAISEALLINPDLKLARIDEVLPLPPQELPPWGAVTDAVEPESSSQPTY</sequence>
<dbReference type="PANTHER" id="PTHR11102:SF160">
    <property type="entry name" value="ERAD-ASSOCIATED E3 UBIQUITIN-PROTEIN LIGASE COMPONENT HRD3"/>
    <property type="match status" value="1"/>
</dbReference>
<evidence type="ECO:0000313" key="3">
    <source>
        <dbReference type="EMBL" id="TWI45298.1"/>
    </source>
</evidence>
<dbReference type="Proteomes" id="UP000315112">
    <property type="component" value="Unassembled WGS sequence"/>
</dbReference>
<evidence type="ECO:0000313" key="2">
    <source>
        <dbReference type="EMBL" id="QGZ43186.1"/>
    </source>
</evidence>
<dbReference type="InterPro" id="IPR050767">
    <property type="entry name" value="Sel1_AlgK"/>
</dbReference>
<reference evidence="3" key="2">
    <citation type="submission" date="2019-07" db="EMBL/GenBank/DDBJ databases">
        <authorList>
            <person name="Whitman W."/>
            <person name="Huntemann M."/>
            <person name="Clum A."/>
            <person name="Pillay M."/>
            <person name="Palaniappan K."/>
            <person name="Varghese N."/>
            <person name="Mikhailova N."/>
            <person name="Stamatis D."/>
            <person name="Reddy T."/>
            <person name="Daum C."/>
            <person name="Shapiro N."/>
            <person name="Ivanova N."/>
            <person name="Kyrpides N."/>
            <person name="Woyke T."/>
        </authorList>
    </citation>
    <scope>NUCLEOTIDE SEQUENCE</scope>
    <source>
        <strain evidence="3">CGMCC 1.10685</strain>
    </source>
</reference>
<protein>
    <submittedName>
        <fullName evidence="2">Sel1 repeat family protein</fullName>
    </submittedName>
</protein>
<feature type="domain" description="DUF6396" evidence="1">
    <location>
        <begin position="233"/>
        <end position="293"/>
    </location>
</feature>
<dbReference type="InterPro" id="IPR045653">
    <property type="entry name" value="DUF6396"/>
</dbReference>
<keyword evidence="5" id="KW-1185">Reference proteome</keyword>
<dbReference type="Proteomes" id="UP000437862">
    <property type="component" value="Chromosome"/>
</dbReference>
<accession>A0A562PLN8</accession>
<evidence type="ECO:0000259" key="1">
    <source>
        <dbReference type="Pfam" id="PF19933"/>
    </source>
</evidence>
<dbReference type="OrthoDB" id="8578120at2"/>
<evidence type="ECO:0000313" key="4">
    <source>
        <dbReference type="Proteomes" id="UP000315112"/>
    </source>
</evidence>
<reference evidence="3 4" key="1">
    <citation type="journal article" date="2015" name="Stand. Genomic Sci.">
        <title>Genomic Encyclopedia of Bacterial and Archaeal Type Strains, Phase III: the genomes of soil and plant-associated and newly described type strains.</title>
        <authorList>
            <person name="Whitman W.B."/>
            <person name="Woyke T."/>
            <person name="Klenk H.P."/>
            <person name="Zhou Y."/>
            <person name="Lilburn T.G."/>
            <person name="Beck B.J."/>
            <person name="De Vos P."/>
            <person name="Vandamme P."/>
            <person name="Eisen J.A."/>
            <person name="Garrity G."/>
            <person name="Hugenholtz P."/>
            <person name="Kyrpides N.C."/>
        </authorList>
    </citation>
    <scope>NUCLEOTIDE SEQUENCE [LARGE SCALE GENOMIC DNA]</scope>
    <source>
        <strain evidence="3 4">CGMCC 1.10685</strain>
    </source>
</reference>
<dbReference type="EMBL" id="VLKW01000007">
    <property type="protein sequence ID" value="TWI45298.1"/>
    <property type="molecule type" value="Genomic_DNA"/>
</dbReference>
<dbReference type="Gene3D" id="1.25.40.10">
    <property type="entry name" value="Tetratricopeptide repeat domain"/>
    <property type="match status" value="1"/>
</dbReference>
<evidence type="ECO:0000313" key="5">
    <source>
        <dbReference type="Proteomes" id="UP000437862"/>
    </source>
</evidence>
<dbReference type="InterPro" id="IPR011990">
    <property type="entry name" value="TPR-like_helical_dom_sf"/>
</dbReference>